<dbReference type="AlphaFoldDB" id="A0A9P7B151"/>
<dbReference type="EMBL" id="VNKQ01000002">
    <property type="protein sequence ID" value="KAG0652830.1"/>
    <property type="molecule type" value="Genomic_DNA"/>
</dbReference>
<feature type="region of interest" description="Disordered" evidence="1">
    <location>
        <begin position="335"/>
        <end position="354"/>
    </location>
</feature>
<evidence type="ECO:0000313" key="2">
    <source>
        <dbReference type="EMBL" id="KAG0652830.1"/>
    </source>
</evidence>
<comment type="caution">
    <text evidence="2">The sequence shown here is derived from an EMBL/GenBank/DDBJ whole genome shotgun (WGS) entry which is preliminary data.</text>
</comment>
<dbReference type="InterPro" id="IPR038511">
    <property type="entry name" value="TAP42/TAP46-like_sf"/>
</dbReference>
<dbReference type="GO" id="GO:0051721">
    <property type="term" value="F:protein phosphatase 2A binding"/>
    <property type="evidence" value="ECO:0007669"/>
    <property type="project" value="TreeGrafter"/>
</dbReference>
<dbReference type="PANTHER" id="PTHR10933">
    <property type="entry name" value="IMMUNOGLOBULIN-BINDING PROTEIN 1"/>
    <property type="match status" value="1"/>
</dbReference>
<dbReference type="OrthoDB" id="10261753at2759"/>
<reference evidence="2" key="1">
    <citation type="submission" date="2019-07" db="EMBL/GenBank/DDBJ databases">
        <title>Hyphodiscus hymeniophilus genome sequencing and assembly.</title>
        <authorList>
            <person name="Kramer G."/>
            <person name="Nodwell J."/>
        </authorList>
    </citation>
    <scope>NUCLEOTIDE SEQUENCE</scope>
    <source>
        <strain evidence="2">ATCC 34498</strain>
    </source>
</reference>
<proteinExistence type="predicted"/>
<dbReference type="PANTHER" id="PTHR10933:SF9">
    <property type="entry name" value="IMMUNOGLOBULIN-BINDING PROTEIN 1"/>
    <property type="match status" value="1"/>
</dbReference>
<organism evidence="2 3">
    <name type="scientific">Hyphodiscus hymeniophilus</name>
    <dbReference type="NCBI Taxonomy" id="353542"/>
    <lineage>
        <taxon>Eukaryota</taxon>
        <taxon>Fungi</taxon>
        <taxon>Dikarya</taxon>
        <taxon>Ascomycota</taxon>
        <taxon>Pezizomycotina</taxon>
        <taxon>Leotiomycetes</taxon>
        <taxon>Helotiales</taxon>
        <taxon>Hyphodiscaceae</taxon>
        <taxon>Hyphodiscus</taxon>
    </lineage>
</organism>
<evidence type="ECO:0000256" key="1">
    <source>
        <dbReference type="SAM" id="MobiDB-lite"/>
    </source>
</evidence>
<gene>
    <name evidence="2" type="ORF">D0Z07_0629</name>
</gene>
<dbReference type="InterPro" id="IPR007304">
    <property type="entry name" value="TAP46-like"/>
</dbReference>
<sequence>MAEHSIKSLFSLAERQRKDIESSWDTNTAIYQQNVLAAIATYDETLKLADRLSLFSPNETLEDITSGDLQYFLINYRLADLILRVSNADRRQTLQSARGAYERYLSLLDHYEILSAPDKKLYSAYTEYPTTFSTISTTDPNARRGAKIANFKAEKELKKKLEFLSQNPEYLQNDEDAVRELQITNISLCTHNTFQSLESLNRELEVLAMAPRPSGPTPAALEQDYRERNGIRDGSDYSERLDRRDMLSSANKGPILSAGGKPLRPFTLLDSRQTLKDGVFKPGHNLPTMTIDEYLEEERARGGIIEGGGEESGMLPEPDEDNLEKADAEIMKAREWDEYVEANPKGSGNTLNRG</sequence>
<protein>
    <submittedName>
        <fullName evidence="2">Type 2A phosphatase-associated 42</fullName>
    </submittedName>
</protein>
<accession>A0A9P7B151</accession>
<dbReference type="Gene3D" id="1.25.40.540">
    <property type="entry name" value="TAP42-like family"/>
    <property type="match status" value="1"/>
</dbReference>
<dbReference type="Proteomes" id="UP000785200">
    <property type="component" value="Unassembled WGS sequence"/>
</dbReference>
<dbReference type="Pfam" id="PF04177">
    <property type="entry name" value="TAP42"/>
    <property type="match status" value="1"/>
</dbReference>
<dbReference type="GO" id="GO:0005829">
    <property type="term" value="C:cytosol"/>
    <property type="evidence" value="ECO:0007669"/>
    <property type="project" value="TreeGrafter"/>
</dbReference>
<dbReference type="GO" id="GO:0009966">
    <property type="term" value="P:regulation of signal transduction"/>
    <property type="evidence" value="ECO:0007669"/>
    <property type="project" value="InterPro"/>
</dbReference>
<keyword evidence="3" id="KW-1185">Reference proteome</keyword>
<name>A0A9P7B151_9HELO</name>
<dbReference type="GO" id="GO:0035303">
    <property type="term" value="P:regulation of dephosphorylation"/>
    <property type="evidence" value="ECO:0007669"/>
    <property type="project" value="TreeGrafter"/>
</dbReference>
<evidence type="ECO:0000313" key="3">
    <source>
        <dbReference type="Proteomes" id="UP000785200"/>
    </source>
</evidence>